<feature type="transmembrane region" description="Helical" evidence="5">
    <location>
        <begin position="86"/>
        <end position="109"/>
    </location>
</feature>
<feature type="transmembrane region" description="Helical" evidence="5">
    <location>
        <begin position="202"/>
        <end position="221"/>
    </location>
</feature>
<dbReference type="Proteomes" id="UP001296967">
    <property type="component" value="Unassembled WGS sequence"/>
</dbReference>
<dbReference type="HAMAP" id="MF_01600">
    <property type="entry name" value="UPF0182"/>
    <property type="match status" value="1"/>
</dbReference>
<feature type="region of interest" description="Disordered" evidence="6">
    <location>
        <begin position="951"/>
        <end position="985"/>
    </location>
</feature>
<evidence type="ECO:0000313" key="7">
    <source>
        <dbReference type="EMBL" id="MBK5930191.1"/>
    </source>
</evidence>
<reference evidence="7" key="2">
    <citation type="journal article" date="2020" name="Microorganisms">
        <title>Osmotic Adaptation and Compatible Solute Biosynthesis of Phototrophic Bacteria as Revealed from Genome Analyses.</title>
        <authorList>
            <person name="Imhoff J.F."/>
            <person name="Rahn T."/>
            <person name="Kunzel S."/>
            <person name="Keller A."/>
            <person name="Neulinger S.C."/>
        </authorList>
    </citation>
    <scope>NUCLEOTIDE SEQUENCE</scope>
    <source>
        <strain evidence="7">DSM 4395</strain>
    </source>
</reference>
<evidence type="ECO:0000256" key="1">
    <source>
        <dbReference type="ARBA" id="ARBA00022475"/>
    </source>
</evidence>
<evidence type="ECO:0000256" key="5">
    <source>
        <dbReference type="HAMAP-Rule" id="MF_01600"/>
    </source>
</evidence>
<protein>
    <recommendedName>
        <fullName evidence="5">UPF0182 protein CCR82_06550</fullName>
    </recommendedName>
</protein>
<keyword evidence="1 5" id="KW-1003">Cell membrane</keyword>
<comment type="similarity">
    <text evidence="5">Belongs to the UPF0182 family.</text>
</comment>
<feature type="transmembrane region" description="Helical" evidence="5">
    <location>
        <begin position="259"/>
        <end position="281"/>
    </location>
</feature>
<dbReference type="GO" id="GO:0005576">
    <property type="term" value="C:extracellular region"/>
    <property type="evidence" value="ECO:0007669"/>
    <property type="project" value="TreeGrafter"/>
</dbReference>
<feature type="transmembrane region" description="Helical" evidence="5">
    <location>
        <begin position="343"/>
        <end position="365"/>
    </location>
</feature>
<dbReference type="EMBL" id="NHSF01000045">
    <property type="protein sequence ID" value="MBK5930191.1"/>
    <property type="molecule type" value="Genomic_DNA"/>
</dbReference>
<evidence type="ECO:0000256" key="3">
    <source>
        <dbReference type="ARBA" id="ARBA00022989"/>
    </source>
</evidence>
<comment type="subcellular location">
    <subcellularLocation>
        <location evidence="5">Cell membrane</location>
        <topology evidence="5">Multi-pass membrane protein</topology>
    </subcellularLocation>
</comment>
<keyword evidence="4 5" id="KW-0472">Membrane</keyword>
<dbReference type="PANTHER" id="PTHR39344">
    <property type="entry name" value="UPF0182 PROTEIN SLL1060"/>
    <property type="match status" value="1"/>
</dbReference>
<proteinExistence type="inferred from homology"/>
<keyword evidence="8" id="KW-1185">Reference proteome</keyword>
<dbReference type="GO" id="GO:0005886">
    <property type="term" value="C:plasma membrane"/>
    <property type="evidence" value="ECO:0007669"/>
    <property type="project" value="UniProtKB-SubCell"/>
</dbReference>
<sequence>MASSCTPVGCRGQLRRVTGSAKAPANRALAPCQRRLTGENRDAYHAQHGARWFEPHQQAGRRRLASLTPRGALSIRRQPSMSWKPLLIILGVVLAAAGLLFAVFYFNAFVVDLWWFNALDYGLYFWARVLYQSLIFLVFTLFFFLLFFLNFWIGSRYLGAETPAHHDLEHGSTPDDPTALGAGARPRSKYQRLYDQFQRGSLWFYLPLCLGLALLVALPVFSHWEQALLFFFAPNSGLTDPAFGKDISYYLFSLPLFSLIWHELLAASLILLVGLASLYWLEQQMVAGNRRRMRIGARIHLGLAMGFVVLVGAWYFVMDRQMLLYSDAHVPIFSGPGHVEMTFILALIWACLILFLILGALAILYLETRKGLLALFAIAILFVGTLSFRYSSYVPEQLQKYVVKPNELDLQAPYIKQNIQATLAAYDLQDVETRQYPVQDIPWDTGATDFTKTLVNIPIWDEALLRQVFKELQEIRAYYIFNTVDVDRYTVNDHYQQVAVAAREIDLDKLPAESRNWVNEWMKYTHGYGAVIAPTTQIQAGPIDWLMQGIPPRSNSDLAIEQPGIYYGTGHASPVIAPNESGEIDYASDDELVLSDYEGKGGVGFSSLFRRAIFALYFREVNLLLTNQTNEDSRLLFRRNITERIARLTPFLHLDPHPYPVVTSERVYWIQDTYTLSSWFPYAFSTTADVDGKSRHFNYIRNAAKVVVDAYDGSVNYYITEPDDPIIRAYARAYPGLLKDFDEMPEELKQHVRYPKRLFKIQLDVYSRYHQTNPGIFFKQEDLWEFSEVQWEHELHVMTPYYVTINLLDPDRFEFSLLAPMTPKDKNNMRALLVVGNDGENYGRIMAYSFPRGSLVYGPAQADGFLKQDPVVTQEFALWNRRGAQAQRGRLIVMPIDGVITYIQGVFLKAQTGANIPQLVRFITNVGYRVSMEPSLDGAFNALNRTVLHEEDPSQIEPPVSPPVAPLVTDPNDNQLLPSAPTEDE</sequence>
<comment type="caution">
    <text evidence="7">The sequence shown here is derived from an EMBL/GenBank/DDBJ whole genome shotgun (WGS) entry which is preliminary data.</text>
</comment>
<dbReference type="AlphaFoldDB" id="A0AAJ0UEW7"/>
<organism evidence="7 8">
    <name type="scientific">Halochromatium salexigens</name>
    <name type="common">Chromatium salexigens</name>
    <dbReference type="NCBI Taxonomy" id="49447"/>
    <lineage>
        <taxon>Bacteria</taxon>
        <taxon>Pseudomonadati</taxon>
        <taxon>Pseudomonadota</taxon>
        <taxon>Gammaproteobacteria</taxon>
        <taxon>Chromatiales</taxon>
        <taxon>Chromatiaceae</taxon>
        <taxon>Halochromatium</taxon>
    </lineage>
</organism>
<dbReference type="Pfam" id="PF03699">
    <property type="entry name" value="UPF0182"/>
    <property type="match status" value="1"/>
</dbReference>
<feature type="transmembrane region" description="Helical" evidence="5">
    <location>
        <begin position="129"/>
        <end position="153"/>
    </location>
</feature>
<evidence type="ECO:0000313" key="8">
    <source>
        <dbReference type="Proteomes" id="UP001296967"/>
    </source>
</evidence>
<keyword evidence="3 5" id="KW-1133">Transmembrane helix</keyword>
<name>A0AAJ0UEW7_HALSE</name>
<evidence type="ECO:0000256" key="6">
    <source>
        <dbReference type="SAM" id="MobiDB-lite"/>
    </source>
</evidence>
<feature type="transmembrane region" description="Helical" evidence="5">
    <location>
        <begin position="372"/>
        <end position="390"/>
    </location>
</feature>
<dbReference type="PANTHER" id="PTHR39344:SF1">
    <property type="entry name" value="UPF0182 PROTEIN SLL1060"/>
    <property type="match status" value="1"/>
</dbReference>
<feature type="transmembrane region" description="Helical" evidence="5">
    <location>
        <begin position="301"/>
        <end position="317"/>
    </location>
</feature>
<keyword evidence="2 5" id="KW-0812">Transmembrane</keyword>
<dbReference type="InterPro" id="IPR005372">
    <property type="entry name" value="UPF0182"/>
</dbReference>
<evidence type="ECO:0000256" key="4">
    <source>
        <dbReference type="ARBA" id="ARBA00023136"/>
    </source>
</evidence>
<gene>
    <name evidence="7" type="ORF">CCR82_06550</name>
</gene>
<accession>A0AAJ0UEW7</accession>
<evidence type="ECO:0000256" key="2">
    <source>
        <dbReference type="ARBA" id="ARBA00022692"/>
    </source>
</evidence>
<reference evidence="7" key="1">
    <citation type="submission" date="2017-05" db="EMBL/GenBank/DDBJ databases">
        <authorList>
            <person name="Imhoff J.F."/>
            <person name="Rahn T."/>
            <person name="Kuenzel S."/>
            <person name="Neulinger S.C."/>
        </authorList>
    </citation>
    <scope>NUCLEOTIDE SEQUENCE</scope>
    <source>
        <strain evidence="7">DSM 4395</strain>
    </source>
</reference>